<dbReference type="SUPFAM" id="SSF53448">
    <property type="entry name" value="Nucleotide-diphospho-sugar transferases"/>
    <property type="match status" value="1"/>
</dbReference>
<evidence type="ECO:0000256" key="4">
    <source>
        <dbReference type="ARBA" id="ARBA00022692"/>
    </source>
</evidence>
<comment type="similarity">
    <text evidence="2">Belongs to the glycosyltransferase 32 family.</text>
</comment>
<keyword evidence="4 7" id="KW-0812">Transmembrane</keyword>
<dbReference type="Pfam" id="PF04488">
    <property type="entry name" value="Gly_transf_sug"/>
    <property type="match status" value="1"/>
</dbReference>
<dbReference type="InterPro" id="IPR051706">
    <property type="entry name" value="Glycosyltransferase_domain"/>
</dbReference>
<dbReference type="Proteomes" id="UP000275078">
    <property type="component" value="Unassembled WGS sequence"/>
</dbReference>
<dbReference type="EMBL" id="ML119650">
    <property type="protein sequence ID" value="RPA86159.1"/>
    <property type="molecule type" value="Genomic_DNA"/>
</dbReference>
<evidence type="ECO:0000256" key="5">
    <source>
        <dbReference type="ARBA" id="ARBA00022989"/>
    </source>
</evidence>
<dbReference type="OrthoDB" id="3647at2759"/>
<keyword evidence="5 7" id="KW-1133">Transmembrane helix</keyword>
<organism evidence="8 9">
    <name type="scientific">Ascobolus immersus RN42</name>
    <dbReference type="NCBI Taxonomy" id="1160509"/>
    <lineage>
        <taxon>Eukaryota</taxon>
        <taxon>Fungi</taxon>
        <taxon>Dikarya</taxon>
        <taxon>Ascomycota</taxon>
        <taxon>Pezizomycotina</taxon>
        <taxon>Pezizomycetes</taxon>
        <taxon>Pezizales</taxon>
        <taxon>Ascobolaceae</taxon>
        <taxon>Ascobolus</taxon>
    </lineage>
</organism>
<proteinExistence type="inferred from homology"/>
<keyword evidence="3" id="KW-0808">Transferase</keyword>
<dbReference type="AlphaFoldDB" id="A0A3N4IJZ6"/>
<evidence type="ECO:0008006" key="10">
    <source>
        <dbReference type="Google" id="ProtNLM"/>
    </source>
</evidence>
<dbReference type="GO" id="GO:0016020">
    <property type="term" value="C:membrane"/>
    <property type="evidence" value="ECO:0007669"/>
    <property type="project" value="UniProtKB-SubCell"/>
</dbReference>
<evidence type="ECO:0000313" key="9">
    <source>
        <dbReference type="Proteomes" id="UP000275078"/>
    </source>
</evidence>
<accession>A0A3N4IJZ6</accession>
<feature type="transmembrane region" description="Helical" evidence="7">
    <location>
        <begin position="6"/>
        <end position="30"/>
    </location>
</feature>
<evidence type="ECO:0000256" key="3">
    <source>
        <dbReference type="ARBA" id="ARBA00022679"/>
    </source>
</evidence>
<dbReference type="Gene3D" id="3.90.550.20">
    <property type="match status" value="1"/>
</dbReference>
<dbReference type="STRING" id="1160509.A0A3N4IJZ6"/>
<keyword evidence="6 7" id="KW-0472">Membrane</keyword>
<dbReference type="PANTHER" id="PTHR32385:SF20">
    <property type="entry name" value="MANNOSYL PHOSPHORYLINOSITOL CERAMIDE SYNTHASE CSH1-RELATED"/>
    <property type="match status" value="1"/>
</dbReference>
<evidence type="ECO:0000313" key="8">
    <source>
        <dbReference type="EMBL" id="RPA86159.1"/>
    </source>
</evidence>
<name>A0A3N4IJZ6_ASCIM</name>
<evidence type="ECO:0000256" key="6">
    <source>
        <dbReference type="ARBA" id="ARBA00023136"/>
    </source>
</evidence>
<dbReference type="GO" id="GO:0051999">
    <property type="term" value="P:mannosyl-inositol phosphorylceramide biosynthetic process"/>
    <property type="evidence" value="ECO:0007669"/>
    <property type="project" value="TreeGrafter"/>
</dbReference>
<reference evidence="8 9" key="1">
    <citation type="journal article" date="2018" name="Nat. Ecol. Evol.">
        <title>Pezizomycetes genomes reveal the molecular basis of ectomycorrhizal truffle lifestyle.</title>
        <authorList>
            <person name="Murat C."/>
            <person name="Payen T."/>
            <person name="Noel B."/>
            <person name="Kuo A."/>
            <person name="Morin E."/>
            <person name="Chen J."/>
            <person name="Kohler A."/>
            <person name="Krizsan K."/>
            <person name="Balestrini R."/>
            <person name="Da Silva C."/>
            <person name="Montanini B."/>
            <person name="Hainaut M."/>
            <person name="Levati E."/>
            <person name="Barry K.W."/>
            <person name="Belfiori B."/>
            <person name="Cichocki N."/>
            <person name="Clum A."/>
            <person name="Dockter R.B."/>
            <person name="Fauchery L."/>
            <person name="Guy J."/>
            <person name="Iotti M."/>
            <person name="Le Tacon F."/>
            <person name="Lindquist E.A."/>
            <person name="Lipzen A."/>
            <person name="Malagnac F."/>
            <person name="Mello A."/>
            <person name="Molinier V."/>
            <person name="Miyauchi S."/>
            <person name="Poulain J."/>
            <person name="Riccioni C."/>
            <person name="Rubini A."/>
            <person name="Sitrit Y."/>
            <person name="Splivallo R."/>
            <person name="Traeger S."/>
            <person name="Wang M."/>
            <person name="Zifcakova L."/>
            <person name="Wipf D."/>
            <person name="Zambonelli A."/>
            <person name="Paolocci F."/>
            <person name="Nowrousian M."/>
            <person name="Ottonello S."/>
            <person name="Baldrian P."/>
            <person name="Spatafora J.W."/>
            <person name="Henrissat B."/>
            <person name="Nagy L.G."/>
            <person name="Aury J.M."/>
            <person name="Wincker P."/>
            <person name="Grigoriev I.V."/>
            <person name="Bonfante P."/>
            <person name="Martin F.M."/>
        </authorList>
    </citation>
    <scope>NUCLEOTIDE SEQUENCE [LARGE SCALE GENOMIC DNA]</scope>
    <source>
        <strain evidence="8 9">RN42</strain>
    </source>
</reference>
<evidence type="ECO:0000256" key="2">
    <source>
        <dbReference type="ARBA" id="ARBA00009003"/>
    </source>
</evidence>
<gene>
    <name evidence="8" type="ORF">BJ508DRAFT_146894</name>
</gene>
<dbReference type="GO" id="GO:0000030">
    <property type="term" value="F:mannosyltransferase activity"/>
    <property type="evidence" value="ECO:0007669"/>
    <property type="project" value="TreeGrafter"/>
</dbReference>
<dbReference type="PANTHER" id="PTHR32385">
    <property type="entry name" value="MANNOSYL PHOSPHORYLINOSITOL CERAMIDE SYNTHASE"/>
    <property type="match status" value="1"/>
</dbReference>
<feature type="transmembrane region" description="Helical" evidence="7">
    <location>
        <begin position="198"/>
        <end position="221"/>
    </location>
</feature>
<feature type="transmembrane region" description="Helical" evidence="7">
    <location>
        <begin position="286"/>
        <end position="306"/>
    </location>
</feature>
<sequence length="346" mass="40660">MRRGTFIIICANIILLTWLIHMFSDLLSILDDRVGDKAIMAHEIPHIGVPLDPSIRTPIPKIIHQTYKNTTIPVQWREAQKACIDLHPDYEYKLWTDADARDFIEKEYPWFLETFDNYPFNIQRADSIRYFVLYHFGGIYIDLDDECKRKLDPLRQYDGWMRKTSPTGVSNDVMGATPGHPFFKKVIDRLQYYDRNWIIPYVTIMYSTGPLMLSVVMKHYYRDVEFKEFGLKILMRPEYGIRDFEPDTLADPATRYTNNAEPFFKIHKGNSWHSDDAGFIFWLQRFWPLVTVAGFAIFGMLNVAIYRACTKRGGSSGEKVGYGRKPWWRPGSSSWVLYQRLPKHEV</sequence>
<comment type="subcellular location">
    <subcellularLocation>
        <location evidence="1">Membrane</location>
    </subcellularLocation>
</comment>
<keyword evidence="9" id="KW-1185">Reference proteome</keyword>
<protein>
    <recommendedName>
        <fullName evidence="10">Mannosyl phosphorylinositol ceramide synthase SUR1</fullName>
    </recommendedName>
</protein>
<evidence type="ECO:0000256" key="1">
    <source>
        <dbReference type="ARBA" id="ARBA00004370"/>
    </source>
</evidence>
<dbReference type="InterPro" id="IPR029044">
    <property type="entry name" value="Nucleotide-diphossugar_trans"/>
</dbReference>
<evidence type="ECO:0000256" key="7">
    <source>
        <dbReference type="SAM" id="Phobius"/>
    </source>
</evidence>
<dbReference type="InterPro" id="IPR007577">
    <property type="entry name" value="GlycoTrfase_DXD_sugar-bd_CS"/>
</dbReference>